<keyword evidence="3" id="KW-1185">Reference proteome</keyword>
<dbReference type="Proteomes" id="UP001612928">
    <property type="component" value="Unassembled WGS sequence"/>
</dbReference>
<evidence type="ECO:0000256" key="1">
    <source>
        <dbReference type="SAM" id="MobiDB-lite"/>
    </source>
</evidence>
<evidence type="ECO:0000313" key="2">
    <source>
        <dbReference type="EMBL" id="MFI7438712.1"/>
    </source>
</evidence>
<proteinExistence type="predicted"/>
<feature type="region of interest" description="Disordered" evidence="1">
    <location>
        <begin position="18"/>
        <end position="42"/>
    </location>
</feature>
<dbReference type="Pfam" id="PF20199">
    <property type="entry name" value="RepSA"/>
    <property type="match status" value="1"/>
</dbReference>
<organism evidence="2 3">
    <name type="scientific">Nonomuraea indica</name>
    <dbReference type="NCBI Taxonomy" id="1581193"/>
    <lineage>
        <taxon>Bacteria</taxon>
        <taxon>Bacillati</taxon>
        <taxon>Actinomycetota</taxon>
        <taxon>Actinomycetes</taxon>
        <taxon>Streptosporangiales</taxon>
        <taxon>Streptosporangiaceae</taxon>
        <taxon>Nonomuraea</taxon>
    </lineage>
</organism>
<reference evidence="2 3" key="1">
    <citation type="submission" date="2024-10" db="EMBL/GenBank/DDBJ databases">
        <title>The Natural Products Discovery Center: Release of the First 8490 Sequenced Strains for Exploring Actinobacteria Biosynthetic Diversity.</title>
        <authorList>
            <person name="Kalkreuter E."/>
            <person name="Kautsar S.A."/>
            <person name="Yang D."/>
            <person name="Bader C.D."/>
            <person name="Teijaro C.N."/>
            <person name="Fluegel L."/>
            <person name="Davis C.M."/>
            <person name="Simpson J.R."/>
            <person name="Lauterbach L."/>
            <person name="Steele A.D."/>
            <person name="Gui C."/>
            <person name="Meng S."/>
            <person name="Li G."/>
            <person name="Viehrig K."/>
            <person name="Ye F."/>
            <person name="Su P."/>
            <person name="Kiefer A.F."/>
            <person name="Nichols A."/>
            <person name="Cepeda A.J."/>
            <person name="Yan W."/>
            <person name="Fan B."/>
            <person name="Jiang Y."/>
            <person name="Adhikari A."/>
            <person name="Zheng C.-J."/>
            <person name="Schuster L."/>
            <person name="Cowan T.M."/>
            <person name="Smanski M.J."/>
            <person name="Chevrette M.G."/>
            <person name="De Carvalho L.P.S."/>
            <person name="Shen B."/>
        </authorList>
    </citation>
    <scope>NUCLEOTIDE SEQUENCE [LARGE SCALE GENOMIC DNA]</scope>
    <source>
        <strain evidence="2 3">NPDC049503</strain>
    </source>
</reference>
<sequence>MAACSLRRVGDRGGVPWRRHASTLARSDDSSGMQPSLIADPSSRHARARLTVSFRTDEVHVRARVIDERRPYLAFNTPEADVSPRTAYGVPVDPETYDYRRAARDALHFSKLVDRFVQNLRRVAGYERAVLRHRGATEAAAPREHASRMVDALRFEPCSPRCPNWLRYGVQPKEVKPG</sequence>
<name>A0ABW7ZXX5_9ACTN</name>
<dbReference type="InterPro" id="IPR046828">
    <property type="entry name" value="RepSA"/>
</dbReference>
<gene>
    <name evidence="2" type="ORF">ACIBP5_01955</name>
</gene>
<protein>
    <submittedName>
        <fullName evidence="2">Replication initiator</fullName>
    </submittedName>
</protein>
<accession>A0ABW7ZXX5</accession>
<evidence type="ECO:0000313" key="3">
    <source>
        <dbReference type="Proteomes" id="UP001612928"/>
    </source>
</evidence>
<comment type="caution">
    <text evidence="2">The sequence shown here is derived from an EMBL/GenBank/DDBJ whole genome shotgun (WGS) entry which is preliminary data.</text>
</comment>
<dbReference type="EMBL" id="JBITMB010000001">
    <property type="protein sequence ID" value="MFI7438712.1"/>
    <property type="molecule type" value="Genomic_DNA"/>
</dbReference>
<dbReference type="RefSeq" id="WP_397018238.1">
    <property type="nucleotide sequence ID" value="NZ_JBITMB010000001.1"/>
</dbReference>